<gene>
    <name evidence="2" type="primary">LOC136082196</name>
</gene>
<keyword evidence="1" id="KW-1185">Reference proteome</keyword>
<evidence type="ECO:0000313" key="2">
    <source>
        <dbReference type="RefSeq" id="XP_065656784.1"/>
    </source>
</evidence>
<sequence length="610" mass="69865">MPQNACTEIPSYGTCSTLNNDFVYNELSEFSNDFDNESISSSLSTDDYNIQEELRQWITEFNVSHRAVNAFVVQKVVAGGVYYHVGVENAIRKLLQTKKLPADCLNLRLNINIDGLPVFRSSNVQLWPILGSIIEVSLNDIFIIGLYSGIMKPSSLFDYLNDFVTEMKQLGVEGMHFIDKHYKVTINAVICDAPARAFIKCIKEHCGYNACERYTQEGVYCSNKMTFPKLDAPLRTDEDFLAQKDEEHHTPNMVSPLTELNIGTVSHFPLDYMHLVCLGVVRRMICLWIKGEFQCRQSSNTISIISANLCSLREAMPSEFCRRPRSLFEFRKWKATELRQFLLYSGTVVLHNVLPQLMYQNFLTLSIAMILLLCPRYAACEHYRDYAEKLMINFVQNFRIIYGDNQLVYNVHTLIHLVQDCRIYGALDNVSAFPFENKLGIIKKLIHKPHNPIAQIINRCEEKAFATLQNRKSMSVEQGAAKLLQRKHSTGMMPPNLPSGYYQQYKNYNGKKYFVSISLRDSCFKIHGILSFVKNIILSNNNEILVVYNSVAECSSFFDHPLESSLLEIVVVKKISGLLRYANILDLEKKFVIMPLDNSSYLAIPLLHQM</sequence>
<name>A0ABM4C5C9_HYDVU</name>
<protein>
    <submittedName>
        <fullName evidence="2">Uncharacterized protein LOC136082196</fullName>
    </submittedName>
</protein>
<dbReference type="RefSeq" id="XP_065656784.1">
    <property type="nucleotide sequence ID" value="XM_065800712.1"/>
</dbReference>
<proteinExistence type="predicted"/>
<dbReference type="PANTHER" id="PTHR33053">
    <property type="entry name" value="PROTEIN, PUTATIVE-RELATED"/>
    <property type="match status" value="1"/>
</dbReference>
<dbReference type="GeneID" id="136082196"/>
<evidence type="ECO:0000313" key="1">
    <source>
        <dbReference type="Proteomes" id="UP001652625"/>
    </source>
</evidence>
<dbReference type="PANTHER" id="PTHR33053:SF24">
    <property type="entry name" value="TRANSPOSASE DOMAIN-CONTAINING PROTEIN"/>
    <property type="match status" value="1"/>
</dbReference>
<organism evidence="1 2">
    <name type="scientific">Hydra vulgaris</name>
    <name type="common">Hydra</name>
    <name type="synonym">Hydra attenuata</name>
    <dbReference type="NCBI Taxonomy" id="6087"/>
    <lineage>
        <taxon>Eukaryota</taxon>
        <taxon>Metazoa</taxon>
        <taxon>Cnidaria</taxon>
        <taxon>Hydrozoa</taxon>
        <taxon>Hydroidolina</taxon>
        <taxon>Anthoathecata</taxon>
        <taxon>Aplanulata</taxon>
        <taxon>Hydridae</taxon>
        <taxon>Hydra</taxon>
    </lineage>
</organism>
<accession>A0ABM4C5C9</accession>
<reference evidence="2" key="1">
    <citation type="submission" date="2025-08" db="UniProtKB">
        <authorList>
            <consortium name="RefSeq"/>
        </authorList>
    </citation>
    <scope>IDENTIFICATION</scope>
</reference>
<dbReference type="Proteomes" id="UP001652625">
    <property type="component" value="Chromosome 07"/>
</dbReference>